<dbReference type="RefSeq" id="WP_152713514.1">
    <property type="nucleotide sequence ID" value="NZ_VOSJ01000084.1"/>
</dbReference>
<dbReference type="AlphaFoldDB" id="A0A5N7MJV5"/>
<dbReference type="GO" id="GO:0043565">
    <property type="term" value="F:sequence-specific DNA binding"/>
    <property type="evidence" value="ECO:0007669"/>
    <property type="project" value="InterPro"/>
</dbReference>
<organism evidence="9 10">
    <name type="scientific">Microvirga tunisiensis</name>
    <dbReference type="NCBI Taxonomy" id="2108360"/>
    <lineage>
        <taxon>Bacteria</taxon>
        <taxon>Pseudomonadati</taxon>
        <taxon>Pseudomonadota</taxon>
        <taxon>Alphaproteobacteria</taxon>
        <taxon>Hyphomicrobiales</taxon>
        <taxon>Methylobacteriaceae</taxon>
        <taxon>Microvirga</taxon>
    </lineage>
</organism>
<keyword evidence="10" id="KW-1185">Reference proteome</keyword>
<evidence type="ECO:0000313" key="10">
    <source>
        <dbReference type="Proteomes" id="UP000403266"/>
    </source>
</evidence>
<keyword evidence="7" id="KW-0804">Transcription</keyword>
<evidence type="ECO:0000256" key="2">
    <source>
        <dbReference type="ARBA" id="ARBA00022840"/>
    </source>
</evidence>
<evidence type="ECO:0000256" key="4">
    <source>
        <dbReference type="ARBA" id="ARBA00023015"/>
    </source>
</evidence>
<dbReference type="SUPFAM" id="SSF55781">
    <property type="entry name" value="GAF domain-like"/>
    <property type="match status" value="1"/>
</dbReference>
<name>A0A5N7MJV5_9HYPH</name>
<dbReference type="CDD" id="cd00009">
    <property type="entry name" value="AAA"/>
    <property type="match status" value="1"/>
</dbReference>
<reference evidence="9 10" key="1">
    <citation type="journal article" date="2019" name="Syst. Appl. Microbiol.">
        <title>Microvirga tunisiensis sp. nov., a root nodule symbiotic bacterium isolated from Lupinus micranthus and L. luteus grown in Northern Tunisia.</title>
        <authorList>
            <person name="Msaddak A."/>
            <person name="Rejili M."/>
            <person name="Duran D."/>
            <person name="Mars M."/>
            <person name="Palacios J.M."/>
            <person name="Ruiz-Argueso T."/>
            <person name="Rey L."/>
            <person name="Imperial J."/>
        </authorList>
    </citation>
    <scope>NUCLEOTIDE SEQUENCE [LARGE SCALE GENOMIC DNA]</scope>
    <source>
        <strain evidence="9 10">Lmie10</strain>
    </source>
</reference>
<dbReference type="PANTHER" id="PTHR32071">
    <property type="entry name" value="TRANSCRIPTIONAL REGULATORY PROTEIN"/>
    <property type="match status" value="1"/>
</dbReference>
<dbReference type="Proteomes" id="UP000403266">
    <property type="component" value="Unassembled WGS sequence"/>
</dbReference>
<dbReference type="PANTHER" id="PTHR32071:SF77">
    <property type="entry name" value="TRANSCRIPTIONAL REGULATORY PROTEIN"/>
    <property type="match status" value="1"/>
</dbReference>
<sequence length="616" mass="66868">MSPDPIQHACQHFFSQKAVPGGLIPQSILRSWTRCQALGLEGRANSLPEPLTAYEFALTADEAEAFKRLCRPEVEALYADAQATDSIVILTNASGLVLDTVGSLDFAERAARVALRPGVPWSEQVAGTNAVGTSLAEGCPIEVRGAEHYLECNRILSCSAIPIIGPQGNVLGVLDLSGPAETHHAHAFGLVKMAAEQIEHRLFEQDFEGADVVRLHVDPAMLGTSREGILVFEDGRLKAANRHGLALIGRRFDAIGEASWTDLFRDRLAALVDSGSLKRENGTKLVGRLDGFRKVPASAKRIARPVPPTVPRPIFDLETAQAIARAVRLLDAAVPVLIRGETGTGKEIFARAVHARSARSDKPLIAVNCAALPETLIEAELFGYQAGAFTGARPGGSKGYLREADGGVLFLDEIGDMPLALQMKLLRALQEREVVPLGGGRAIPVDFMLVCATNRNLWDLVQAGTFRSDLYFRIAQYTFELSPLRHRSDRAKLVDELWDSLGARTQRNALTQECRAQLVNYEWPGNFRQLVGCIRAMLALCEPGETLTMDALPADVRFGVTIAERALSPREEALSTLESITATAMEDALRAAKGNVSLAARQLGVSRSTLYRRMQS</sequence>
<keyword evidence="1" id="KW-0547">Nucleotide-binding</keyword>
<keyword evidence="3" id="KW-0902">Two-component regulatory system</keyword>
<feature type="domain" description="Sigma-54 factor interaction" evidence="8">
    <location>
        <begin position="285"/>
        <end position="539"/>
    </location>
</feature>
<evidence type="ECO:0000313" key="9">
    <source>
        <dbReference type="EMBL" id="MPR27335.1"/>
    </source>
</evidence>
<evidence type="ECO:0000256" key="5">
    <source>
        <dbReference type="ARBA" id="ARBA00023125"/>
    </source>
</evidence>
<keyword evidence="6" id="KW-0010">Activator</keyword>
<dbReference type="GO" id="GO:0000160">
    <property type="term" value="P:phosphorelay signal transduction system"/>
    <property type="evidence" value="ECO:0007669"/>
    <property type="project" value="UniProtKB-KW"/>
</dbReference>
<dbReference type="InterPro" id="IPR058031">
    <property type="entry name" value="AAA_lid_NorR"/>
</dbReference>
<dbReference type="InterPro" id="IPR003018">
    <property type="entry name" value="GAF"/>
</dbReference>
<dbReference type="InterPro" id="IPR002078">
    <property type="entry name" value="Sigma_54_int"/>
</dbReference>
<dbReference type="PRINTS" id="PR01590">
    <property type="entry name" value="HTHFIS"/>
</dbReference>
<dbReference type="Pfam" id="PF25601">
    <property type="entry name" value="AAA_lid_14"/>
    <property type="match status" value="1"/>
</dbReference>
<evidence type="ECO:0000256" key="3">
    <source>
        <dbReference type="ARBA" id="ARBA00023012"/>
    </source>
</evidence>
<protein>
    <submittedName>
        <fullName evidence="9">Sigma-54-dependent Fis family transcriptional regulator</fullName>
    </submittedName>
</protein>
<dbReference type="PROSITE" id="PS50045">
    <property type="entry name" value="SIGMA54_INTERACT_4"/>
    <property type="match status" value="1"/>
</dbReference>
<dbReference type="SUPFAM" id="SSF46689">
    <property type="entry name" value="Homeodomain-like"/>
    <property type="match status" value="1"/>
</dbReference>
<dbReference type="GO" id="GO:0005524">
    <property type="term" value="F:ATP binding"/>
    <property type="evidence" value="ECO:0007669"/>
    <property type="project" value="UniProtKB-KW"/>
</dbReference>
<dbReference type="EMBL" id="VOSK01000084">
    <property type="protein sequence ID" value="MPR27335.1"/>
    <property type="molecule type" value="Genomic_DNA"/>
</dbReference>
<comment type="caution">
    <text evidence="9">The sequence shown here is derived from an EMBL/GenBank/DDBJ whole genome shotgun (WGS) entry which is preliminary data.</text>
</comment>
<dbReference type="InterPro" id="IPR002197">
    <property type="entry name" value="HTH_Fis"/>
</dbReference>
<dbReference type="InterPro" id="IPR003593">
    <property type="entry name" value="AAA+_ATPase"/>
</dbReference>
<accession>A0A5N7MJV5</accession>
<evidence type="ECO:0000259" key="8">
    <source>
        <dbReference type="PROSITE" id="PS50045"/>
    </source>
</evidence>
<dbReference type="InterPro" id="IPR009057">
    <property type="entry name" value="Homeodomain-like_sf"/>
</dbReference>
<proteinExistence type="predicted"/>
<dbReference type="InterPro" id="IPR027417">
    <property type="entry name" value="P-loop_NTPase"/>
</dbReference>
<keyword evidence="5" id="KW-0238">DNA-binding</keyword>
<dbReference type="Pfam" id="PF01590">
    <property type="entry name" value="GAF"/>
    <property type="match status" value="1"/>
</dbReference>
<dbReference type="InterPro" id="IPR025662">
    <property type="entry name" value="Sigma_54_int_dom_ATP-bd_1"/>
</dbReference>
<evidence type="ECO:0000256" key="1">
    <source>
        <dbReference type="ARBA" id="ARBA00022741"/>
    </source>
</evidence>
<dbReference type="Pfam" id="PF02954">
    <property type="entry name" value="HTH_8"/>
    <property type="match status" value="1"/>
</dbReference>
<dbReference type="GO" id="GO:0006355">
    <property type="term" value="P:regulation of DNA-templated transcription"/>
    <property type="evidence" value="ECO:0007669"/>
    <property type="project" value="InterPro"/>
</dbReference>
<dbReference type="SMART" id="SM00382">
    <property type="entry name" value="AAA"/>
    <property type="match status" value="1"/>
</dbReference>
<dbReference type="Gene3D" id="3.40.50.300">
    <property type="entry name" value="P-loop containing nucleotide triphosphate hydrolases"/>
    <property type="match status" value="1"/>
</dbReference>
<dbReference type="OrthoDB" id="9761019at2"/>
<keyword evidence="4" id="KW-0805">Transcription regulation</keyword>
<dbReference type="Pfam" id="PF00158">
    <property type="entry name" value="Sigma54_activat"/>
    <property type="match status" value="1"/>
</dbReference>
<dbReference type="Gene3D" id="3.30.450.40">
    <property type="match status" value="1"/>
</dbReference>
<evidence type="ECO:0000256" key="7">
    <source>
        <dbReference type="ARBA" id="ARBA00023163"/>
    </source>
</evidence>
<dbReference type="FunFam" id="3.40.50.300:FF:000006">
    <property type="entry name" value="DNA-binding transcriptional regulator NtrC"/>
    <property type="match status" value="1"/>
</dbReference>
<gene>
    <name evidence="9" type="ORF">FS320_19565</name>
</gene>
<dbReference type="Gene3D" id="1.10.8.60">
    <property type="match status" value="1"/>
</dbReference>
<keyword evidence="2" id="KW-0067">ATP-binding</keyword>
<dbReference type="PROSITE" id="PS00675">
    <property type="entry name" value="SIGMA54_INTERACT_1"/>
    <property type="match status" value="1"/>
</dbReference>
<dbReference type="Gene3D" id="1.10.10.60">
    <property type="entry name" value="Homeodomain-like"/>
    <property type="match status" value="1"/>
</dbReference>
<evidence type="ECO:0000256" key="6">
    <source>
        <dbReference type="ARBA" id="ARBA00023159"/>
    </source>
</evidence>
<dbReference type="SUPFAM" id="SSF52540">
    <property type="entry name" value="P-loop containing nucleoside triphosphate hydrolases"/>
    <property type="match status" value="1"/>
</dbReference>
<dbReference type="InterPro" id="IPR029016">
    <property type="entry name" value="GAF-like_dom_sf"/>
</dbReference>